<feature type="compositionally biased region" description="Basic and acidic residues" evidence="1">
    <location>
        <begin position="149"/>
        <end position="158"/>
    </location>
</feature>
<name>A0A918G2V4_9ACTN</name>
<dbReference type="Proteomes" id="UP000606194">
    <property type="component" value="Unassembled WGS sequence"/>
</dbReference>
<accession>A0A918G2V4</accession>
<feature type="region of interest" description="Disordered" evidence="1">
    <location>
        <begin position="149"/>
        <end position="179"/>
    </location>
</feature>
<organism evidence="2 3">
    <name type="scientific">Streptomyces humidus</name>
    <dbReference type="NCBI Taxonomy" id="52259"/>
    <lineage>
        <taxon>Bacteria</taxon>
        <taxon>Bacillati</taxon>
        <taxon>Actinomycetota</taxon>
        <taxon>Actinomycetes</taxon>
        <taxon>Kitasatosporales</taxon>
        <taxon>Streptomycetaceae</taxon>
        <taxon>Streptomyces</taxon>
    </lineage>
</organism>
<dbReference type="EMBL" id="BMTL01000033">
    <property type="protein sequence ID" value="GGS16820.1"/>
    <property type="molecule type" value="Genomic_DNA"/>
</dbReference>
<dbReference type="RefSeq" id="WP_190152914.1">
    <property type="nucleotide sequence ID" value="NZ_BMTL01000033.1"/>
</dbReference>
<evidence type="ECO:0000313" key="3">
    <source>
        <dbReference type="Proteomes" id="UP000606194"/>
    </source>
</evidence>
<reference evidence="2" key="1">
    <citation type="journal article" date="2014" name="Int. J. Syst. Evol. Microbiol.">
        <title>Complete genome sequence of Corynebacterium casei LMG S-19264T (=DSM 44701T), isolated from a smear-ripened cheese.</title>
        <authorList>
            <consortium name="US DOE Joint Genome Institute (JGI-PGF)"/>
            <person name="Walter F."/>
            <person name="Albersmeier A."/>
            <person name="Kalinowski J."/>
            <person name="Ruckert C."/>
        </authorList>
    </citation>
    <scope>NUCLEOTIDE SEQUENCE</scope>
    <source>
        <strain evidence="2">JCM 4386</strain>
    </source>
</reference>
<reference evidence="2" key="2">
    <citation type="submission" date="2020-09" db="EMBL/GenBank/DDBJ databases">
        <authorList>
            <person name="Sun Q."/>
            <person name="Ohkuma M."/>
        </authorList>
    </citation>
    <scope>NUCLEOTIDE SEQUENCE</scope>
    <source>
        <strain evidence="2">JCM 4386</strain>
    </source>
</reference>
<dbReference type="AlphaFoldDB" id="A0A918G2V4"/>
<protein>
    <submittedName>
        <fullName evidence="2">Uncharacterized protein</fullName>
    </submittedName>
</protein>
<gene>
    <name evidence="2" type="ORF">GCM10010269_64930</name>
</gene>
<comment type="caution">
    <text evidence="2">The sequence shown here is derived from an EMBL/GenBank/DDBJ whole genome shotgun (WGS) entry which is preliminary data.</text>
</comment>
<evidence type="ECO:0000313" key="2">
    <source>
        <dbReference type="EMBL" id="GGS16820.1"/>
    </source>
</evidence>
<keyword evidence="3" id="KW-1185">Reference proteome</keyword>
<proteinExistence type="predicted"/>
<evidence type="ECO:0000256" key="1">
    <source>
        <dbReference type="SAM" id="MobiDB-lite"/>
    </source>
</evidence>
<sequence length="179" mass="19949">MSDRPPNPYTTAALARLVLADRARDTVDEALRLVPTLDDDRHTAQELLLQALRVRSSADRLVEAAVLHARENGADWTGIAVAMGIRTESVTERWLPQEQRWQAGLAHPMRHEPGEELPELAVPQAAYAPEAYAHDLDDWAGRHLDPVESERWRERGFDPARPVSGGLTRNPGEADTDEP</sequence>